<keyword evidence="14" id="KW-1185">Reference proteome</keyword>
<evidence type="ECO:0000256" key="10">
    <source>
        <dbReference type="SAM" id="Phobius"/>
    </source>
</evidence>
<keyword evidence="9" id="KW-0378">Hydrolase</keyword>
<feature type="domain" description="Prepilin peptidase A24 N-terminal" evidence="12">
    <location>
        <begin position="21"/>
        <end position="155"/>
    </location>
</feature>
<evidence type="ECO:0000256" key="2">
    <source>
        <dbReference type="ARBA" id="ARBA00005801"/>
    </source>
</evidence>
<dbReference type="PANTHER" id="PTHR30487:SF0">
    <property type="entry name" value="PREPILIN LEADER PEPTIDASE_N-METHYLTRANSFERASE-RELATED"/>
    <property type="match status" value="1"/>
</dbReference>
<comment type="caution">
    <text evidence="13">The sequence shown here is derived from an EMBL/GenBank/DDBJ whole genome shotgun (WGS) entry which is preliminary data.</text>
</comment>
<reference evidence="14" key="1">
    <citation type="journal article" date="2019" name="Int. J. Syst. Evol. Microbiol.">
        <title>The Global Catalogue of Microorganisms (GCM) 10K type strain sequencing project: providing services to taxonomists for standard genome sequencing and annotation.</title>
        <authorList>
            <consortium name="The Broad Institute Genomics Platform"/>
            <consortium name="The Broad Institute Genome Sequencing Center for Infectious Disease"/>
            <person name="Wu L."/>
            <person name="Ma J."/>
        </authorList>
    </citation>
    <scope>NUCLEOTIDE SEQUENCE [LARGE SCALE GENOMIC DNA]</scope>
    <source>
        <strain evidence="14">JCM 17555</strain>
    </source>
</reference>
<name>A0ABP7PZ08_9GAMM</name>
<keyword evidence="9" id="KW-0511">Multifunctional enzyme</keyword>
<dbReference type="EC" id="2.1.1.-" evidence="9"/>
<evidence type="ECO:0000256" key="3">
    <source>
        <dbReference type="ARBA" id="ARBA00022475"/>
    </source>
</evidence>
<dbReference type="Proteomes" id="UP001501337">
    <property type="component" value="Unassembled WGS sequence"/>
</dbReference>
<proteinExistence type="inferred from homology"/>
<dbReference type="EMBL" id="BAABBO010000016">
    <property type="protein sequence ID" value="GAA3973553.1"/>
    <property type="molecule type" value="Genomic_DNA"/>
</dbReference>
<keyword evidence="9" id="KW-0808">Transferase</keyword>
<evidence type="ECO:0000256" key="6">
    <source>
        <dbReference type="ARBA" id="ARBA00022989"/>
    </source>
</evidence>
<feature type="domain" description="Prepilin type IV endopeptidase peptidase" evidence="11">
    <location>
        <begin position="170"/>
        <end position="278"/>
    </location>
</feature>
<evidence type="ECO:0000256" key="5">
    <source>
        <dbReference type="ARBA" id="ARBA00022692"/>
    </source>
</evidence>
<dbReference type="Pfam" id="PF06750">
    <property type="entry name" value="A24_N_bact"/>
    <property type="match status" value="1"/>
</dbReference>
<feature type="transmembrane region" description="Helical" evidence="10">
    <location>
        <begin position="216"/>
        <end position="236"/>
    </location>
</feature>
<evidence type="ECO:0000313" key="14">
    <source>
        <dbReference type="Proteomes" id="UP001501337"/>
    </source>
</evidence>
<dbReference type="InterPro" id="IPR000045">
    <property type="entry name" value="Prepilin_IV_endopep_pep"/>
</dbReference>
<accession>A0ABP7PZ08</accession>
<evidence type="ECO:0000259" key="12">
    <source>
        <dbReference type="Pfam" id="PF06750"/>
    </source>
</evidence>
<keyword evidence="4" id="KW-0997">Cell inner membrane</keyword>
<evidence type="ECO:0000256" key="8">
    <source>
        <dbReference type="RuleBase" id="RU003793"/>
    </source>
</evidence>
<keyword evidence="9" id="KW-0645">Protease</keyword>
<dbReference type="InterPro" id="IPR010627">
    <property type="entry name" value="Prepilin_pept_A24_N"/>
</dbReference>
<keyword evidence="6 10" id="KW-1133">Transmembrane helix</keyword>
<keyword evidence="9" id="KW-0489">Methyltransferase</keyword>
<evidence type="ECO:0000256" key="1">
    <source>
        <dbReference type="ARBA" id="ARBA00004429"/>
    </source>
</evidence>
<dbReference type="Pfam" id="PF01478">
    <property type="entry name" value="Peptidase_A24"/>
    <property type="match status" value="1"/>
</dbReference>
<feature type="transmembrane region" description="Helical" evidence="10">
    <location>
        <begin position="146"/>
        <end position="171"/>
    </location>
</feature>
<comment type="similarity">
    <text evidence="2 8">Belongs to the peptidase A24 family.</text>
</comment>
<dbReference type="PRINTS" id="PR00864">
    <property type="entry name" value="PREPILNPTASE"/>
</dbReference>
<keyword evidence="7 10" id="KW-0472">Membrane</keyword>
<evidence type="ECO:0000313" key="13">
    <source>
        <dbReference type="EMBL" id="GAA3973553.1"/>
    </source>
</evidence>
<dbReference type="InterPro" id="IPR050882">
    <property type="entry name" value="Prepilin_peptidase/N-MTase"/>
</dbReference>
<feature type="transmembrane region" description="Helical" evidence="10">
    <location>
        <begin position="295"/>
        <end position="317"/>
    </location>
</feature>
<organism evidence="13 14">
    <name type="scientific">Allohahella marinimesophila</name>
    <dbReference type="NCBI Taxonomy" id="1054972"/>
    <lineage>
        <taxon>Bacteria</taxon>
        <taxon>Pseudomonadati</taxon>
        <taxon>Pseudomonadota</taxon>
        <taxon>Gammaproteobacteria</taxon>
        <taxon>Oceanospirillales</taxon>
        <taxon>Hahellaceae</taxon>
        <taxon>Allohahella</taxon>
    </lineage>
</organism>
<dbReference type="Gene3D" id="1.20.120.1220">
    <property type="match status" value="1"/>
</dbReference>
<dbReference type="PANTHER" id="PTHR30487">
    <property type="entry name" value="TYPE 4 PREPILIN-LIKE PROTEINS LEADER PEPTIDE-PROCESSING ENZYME"/>
    <property type="match status" value="1"/>
</dbReference>
<dbReference type="RefSeq" id="WP_344808499.1">
    <property type="nucleotide sequence ID" value="NZ_BAABBO010000016.1"/>
</dbReference>
<protein>
    <recommendedName>
        <fullName evidence="9">Prepilin leader peptidase/N-methyltransferase</fullName>
        <ecNumber evidence="9">2.1.1.-</ecNumber>
        <ecNumber evidence="9">3.4.23.43</ecNumber>
    </recommendedName>
</protein>
<evidence type="ECO:0000259" key="11">
    <source>
        <dbReference type="Pfam" id="PF01478"/>
    </source>
</evidence>
<feature type="transmembrane region" description="Helical" evidence="10">
    <location>
        <begin position="14"/>
        <end position="35"/>
    </location>
</feature>
<keyword evidence="5 9" id="KW-0812">Transmembrane</keyword>
<sequence length="320" mass="34864">MTEIFLYLQQHPNAAFFCIALFGLLVGSFLNVVIYRLPRMMEAGWLQQCEQFLAEHQQRKADATNSSANPQHTAVAPDLTHEADAPAEQADTPPVMTLSKPDSTCPHCGHKIRAWENIPVLSYLALRGRCSACKASISLRYPVIELLTALLGVICLKFIGVNTAGLAAVALSWTLLTLSMIDFDTKLLPDSITMPLLWAGLIANSFGLFTDLESALWGAIAGYLSLWLVFHGFRLLTGKEGMGYGDFKLLAALGAWLGWQVLPLIILLSSFVGAILGLGLIVFRGRDRNIPIPFGPYLAIAGFIALLWGNAIISSYLSTL</sequence>
<evidence type="ECO:0000256" key="9">
    <source>
        <dbReference type="RuleBase" id="RU003794"/>
    </source>
</evidence>
<dbReference type="EC" id="3.4.23.43" evidence="9"/>
<comment type="function">
    <text evidence="9">Plays an essential role in type IV pili and type II pseudopili formation by proteolytically removing the leader sequence from substrate proteins and subsequently monomethylating the alpha-amino group of the newly exposed N-terminal phenylalanine.</text>
</comment>
<keyword evidence="3" id="KW-1003">Cell membrane</keyword>
<comment type="subcellular location">
    <subcellularLocation>
        <location evidence="1">Cell inner membrane</location>
        <topology evidence="1">Multi-pass membrane protein</topology>
    </subcellularLocation>
    <subcellularLocation>
        <location evidence="9">Cell membrane</location>
        <topology evidence="9">Multi-pass membrane protein</topology>
    </subcellularLocation>
</comment>
<dbReference type="InterPro" id="IPR014032">
    <property type="entry name" value="Peptidase_A24A_bac"/>
</dbReference>
<feature type="transmembrane region" description="Helical" evidence="10">
    <location>
        <begin position="191"/>
        <end position="209"/>
    </location>
</feature>
<evidence type="ECO:0000256" key="7">
    <source>
        <dbReference type="ARBA" id="ARBA00023136"/>
    </source>
</evidence>
<feature type="transmembrane region" description="Helical" evidence="10">
    <location>
        <begin position="256"/>
        <end position="283"/>
    </location>
</feature>
<gene>
    <name evidence="13" type="ORF">GCM10022278_33400</name>
</gene>
<comment type="catalytic activity">
    <reaction evidence="9">
        <text>Typically cleaves a -Gly-|-Phe- bond to release an N-terminal, basic peptide of 5-8 residues from type IV prepilin, and then N-methylates the new N-terminal amino group, the methyl donor being S-adenosyl-L-methionine.</text>
        <dbReference type="EC" id="3.4.23.43"/>
    </reaction>
</comment>
<evidence type="ECO:0000256" key="4">
    <source>
        <dbReference type="ARBA" id="ARBA00022519"/>
    </source>
</evidence>